<gene>
    <name evidence="1" type="ORF">BN2475_1130003</name>
</gene>
<reference evidence="1 2" key="1">
    <citation type="submission" date="2016-12" db="EMBL/GenBank/DDBJ databases">
        <authorList>
            <person name="Song W.-J."/>
            <person name="Kurnit D.M."/>
        </authorList>
    </citation>
    <scope>NUCLEOTIDE SEQUENCE [LARGE SCALE GENOMIC DNA]</scope>
    <source>
        <strain evidence="1 2">STM7296</strain>
    </source>
</reference>
<dbReference type="EMBL" id="CYGX02000113">
    <property type="protein sequence ID" value="SIT48760.1"/>
    <property type="molecule type" value="Genomic_DNA"/>
</dbReference>
<accession>A0A1N7SMX1</accession>
<evidence type="ECO:0000313" key="1">
    <source>
        <dbReference type="EMBL" id="SIT48760.1"/>
    </source>
</evidence>
<organism evidence="1 2">
    <name type="scientific">Paraburkholderia ribeironis</name>
    <dbReference type="NCBI Taxonomy" id="1247936"/>
    <lineage>
        <taxon>Bacteria</taxon>
        <taxon>Pseudomonadati</taxon>
        <taxon>Pseudomonadota</taxon>
        <taxon>Betaproteobacteria</taxon>
        <taxon>Burkholderiales</taxon>
        <taxon>Burkholderiaceae</taxon>
        <taxon>Paraburkholderia</taxon>
    </lineage>
</organism>
<dbReference type="AlphaFoldDB" id="A0A1N7SMX1"/>
<dbReference type="Proteomes" id="UP000187012">
    <property type="component" value="Unassembled WGS sequence"/>
</dbReference>
<proteinExistence type="predicted"/>
<keyword evidence="2" id="KW-1185">Reference proteome</keyword>
<protein>
    <submittedName>
        <fullName evidence="1">Uncharacterized protein</fullName>
    </submittedName>
</protein>
<name>A0A1N7SMX1_9BURK</name>
<evidence type="ECO:0000313" key="2">
    <source>
        <dbReference type="Proteomes" id="UP000187012"/>
    </source>
</evidence>
<sequence length="125" mass="13678">MHGSEARKRRAGRVATKLHRAGWIRVARRQYASHRNTPVADCAKRDSSRQAAGWTVGLHALPMHLADRMESLKERKAGPGRRGYGVAAQLAVRDRPGRIGVRHQVGMLRSTGNGQRRLAAAGRGG</sequence>